<feature type="region of interest" description="Disordered" evidence="1">
    <location>
        <begin position="122"/>
        <end position="153"/>
    </location>
</feature>
<proteinExistence type="predicted"/>
<accession>A0A2J6QVC9</accession>
<reference evidence="2 3" key="1">
    <citation type="submission" date="2016-04" db="EMBL/GenBank/DDBJ databases">
        <title>A degradative enzymes factory behind the ericoid mycorrhizal symbiosis.</title>
        <authorList>
            <consortium name="DOE Joint Genome Institute"/>
            <person name="Martino E."/>
            <person name="Morin E."/>
            <person name="Grelet G."/>
            <person name="Kuo A."/>
            <person name="Kohler A."/>
            <person name="Daghino S."/>
            <person name="Barry K."/>
            <person name="Choi C."/>
            <person name="Cichocki N."/>
            <person name="Clum A."/>
            <person name="Copeland A."/>
            <person name="Hainaut M."/>
            <person name="Haridas S."/>
            <person name="Labutti K."/>
            <person name="Lindquist E."/>
            <person name="Lipzen A."/>
            <person name="Khouja H.-R."/>
            <person name="Murat C."/>
            <person name="Ohm R."/>
            <person name="Olson A."/>
            <person name="Spatafora J."/>
            <person name="Veneault-Fourrey C."/>
            <person name="Henrissat B."/>
            <person name="Grigoriev I."/>
            <person name="Martin F."/>
            <person name="Perotto S."/>
        </authorList>
    </citation>
    <scope>NUCLEOTIDE SEQUENCE [LARGE SCALE GENOMIC DNA]</scope>
    <source>
        <strain evidence="2 3">F</strain>
    </source>
</reference>
<protein>
    <submittedName>
        <fullName evidence="2">Uncharacterized protein</fullName>
    </submittedName>
</protein>
<evidence type="ECO:0000313" key="2">
    <source>
        <dbReference type="EMBL" id="PMD30209.1"/>
    </source>
</evidence>
<sequence>MGFDMQDLSTATAFYDESGNAIIQITSMSWWSFSALNYSNTHILAGRIGFHGLVVVRKYHHLALPTLANEQYCLLFFKAMHDPPTLLAPENGFFPVTTTSPSPESPHKMNAAMTAHAVQQTMATKTPAPETQLAPGTKPTPSPPGGPQVVQPKQPGVITIGQSTITANSASAFVIGTQTLAPGQQITASGTVLSMAPDGETLFLGGSSVLLGGGGSNSATATGADGVGAGEMVQSNSASGKREGDDWVVWKIALCVIGVRLCV</sequence>
<dbReference type="Proteomes" id="UP000235786">
    <property type="component" value="Unassembled WGS sequence"/>
</dbReference>
<organism evidence="2 3">
    <name type="scientific">Hyaloscypha variabilis (strain UAMH 11265 / GT02V1 / F)</name>
    <name type="common">Meliniomyces variabilis</name>
    <dbReference type="NCBI Taxonomy" id="1149755"/>
    <lineage>
        <taxon>Eukaryota</taxon>
        <taxon>Fungi</taxon>
        <taxon>Dikarya</taxon>
        <taxon>Ascomycota</taxon>
        <taxon>Pezizomycotina</taxon>
        <taxon>Leotiomycetes</taxon>
        <taxon>Helotiales</taxon>
        <taxon>Hyaloscyphaceae</taxon>
        <taxon>Hyaloscypha</taxon>
        <taxon>Hyaloscypha variabilis</taxon>
    </lineage>
</organism>
<dbReference type="AlphaFoldDB" id="A0A2J6QVC9"/>
<dbReference type="OrthoDB" id="3944128at2759"/>
<keyword evidence="3" id="KW-1185">Reference proteome</keyword>
<dbReference type="EMBL" id="KZ613968">
    <property type="protein sequence ID" value="PMD30209.1"/>
    <property type="molecule type" value="Genomic_DNA"/>
</dbReference>
<gene>
    <name evidence="2" type="ORF">L207DRAFT_614603</name>
</gene>
<evidence type="ECO:0000313" key="3">
    <source>
        <dbReference type="Proteomes" id="UP000235786"/>
    </source>
</evidence>
<evidence type="ECO:0000256" key="1">
    <source>
        <dbReference type="SAM" id="MobiDB-lite"/>
    </source>
</evidence>
<name>A0A2J6QVC9_HYAVF</name>